<dbReference type="Proteomes" id="UP001368328">
    <property type="component" value="Chromosome"/>
</dbReference>
<organism evidence="1 2">
    <name type="scientific">Metabacillus rhizosphaerae</name>
    <dbReference type="NCBI Taxonomy" id="3117747"/>
    <lineage>
        <taxon>Bacteria</taxon>
        <taxon>Bacillati</taxon>
        <taxon>Bacillota</taxon>
        <taxon>Bacilli</taxon>
        <taxon>Bacillales</taxon>
        <taxon>Bacillaceae</taxon>
        <taxon>Metabacillus</taxon>
    </lineage>
</organism>
<evidence type="ECO:0000313" key="1">
    <source>
        <dbReference type="EMBL" id="WXB86618.1"/>
    </source>
</evidence>
<keyword evidence="1" id="KW-0032">Aminotransferase</keyword>
<reference evidence="1 2" key="1">
    <citation type="submission" date="2024-02" db="EMBL/GenBank/DDBJ databases">
        <title>Seven novel Bacillus-like species.</title>
        <authorList>
            <person name="Liu G."/>
        </authorList>
    </citation>
    <scope>NUCLEOTIDE SEQUENCE [LARGE SCALE GENOMIC DNA]</scope>
    <source>
        <strain evidence="1 2">FJAT-53654</strain>
    </source>
</reference>
<name>A0ABZ2MMN7_9BACI</name>
<accession>A0ABZ2MMN7</accession>
<sequence>MLKKQMKQFIITIIEKQQALKQTEADIAIFKEEIDYIKKHELLSDELKGTIKFVENNPTTRFEDAYIERGHKETEEVIAIETFSFLDHSVNYLKEHMEEFIYLESNWLELIGVDAISLEVDDVFKTYDVMLGLKLQKKHEKVIREYLNEELNGKAEAFDLMFNQNDGMWDLNFTLDYIREFNQDITLSEAYSLIYRVLFKLVETIEEMNDK</sequence>
<dbReference type="RefSeq" id="WP_338785947.1">
    <property type="nucleotide sequence ID" value="NZ_CP147403.1"/>
</dbReference>
<protein>
    <submittedName>
        <fullName evidence="1">Branched-chain amino acid aminotransferase</fullName>
    </submittedName>
</protein>
<evidence type="ECO:0000313" key="2">
    <source>
        <dbReference type="Proteomes" id="UP001368328"/>
    </source>
</evidence>
<proteinExistence type="predicted"/>
<keyword evidence="1" id="KW-0808">Transferase</keyword>
<dbReference type="EMBL" id="CP147403">
    <property type="protein sequence ID" value="WXB86618.1"/>
    <property type="molecule type" value="Genomic_DNA"/>
</dbReference>
<keyword evidence="2" id="KW-1185">Reference proteome</keyword>
<dbReference type="GO" id="GO:0008483">
    <property type="term" value="F:transaminase activity"/>
    <property type="evidence" value="ECO:0007669"/>
    <property type="project" value="UniProtKB-KW"/>
</dbReference>
<gene>
    <name evidence="1" type="ORF">WCV66_15245</name>
</gene>